<name>A0A0F9MNW8_9ZZZZ</name>
<comment type="caution">
    <text evidence="1">The sequence shown here is derived from an EMBL/GenBank/DDBJ whole genome shotgun (WGS) entry which is preliminary data.</text>
</comment>
<accession>A0A0F9MNW8</accession>
<organism evidence="1">
    <name type="scientific">marine sediment metagenome</name>
    <dbReference type="NCBI Taxonomy" id="412755"/>
    <lineage>
        <taxon>unclassified sequences</taxon>
        <taxon>metagenomes</taxon>
        <taxon>ecological metagenomes</taxon>
    </lineage>
</organism>
<evidence type="ECO:0000313" key="1">
    <source>
        <dbReference type="EMBL" id="KKN01127.1"/>
    </source>
</evidence>
<dbReference type="AlphaFoldDB" id="A0A0F9MNW8"/>
<dbReference type="PROSITE" id="PS51257">
    <property type="entry name" value="PROKAR_LIPOPROTEIN"/>
    <property type="match status" value="1"/>
</dbReference>
<proteinExistence type="predicted"/>
<protein>
    <recommendedName>
        <fullName evidence="2">Lipoprotein</fullName>
    </recommendedName>
</protein>
<reference evidence="1" key="1">
    <citation type="journal article" date="2015" name="Nature">
        <title>Complex archaea that bridge the gap between prokaryotes and eukaryotes.</title>
        <authorList>
            <person name="Spang A."/>
            <person name="Saw J.H."/>
            <person name="Jorgensen S.L."/>
            <person name="Zaremba-Niedzwiedzka K."/>
            <person name="Martijn J."/>
            <person name="Lind A.E."/>
            <person name="van Eijk R."/>
            <person name="Schleper C."/>
            <person name="Guy L."/>
            <person name="Ettema T.J."/>
        </authorList>
    </citation>
    <scope>NUCLEOTIDE SEQUENCE</scope>
</reference>
<sequence>MKKYLMIAFLILTASAGACEIISVEDTISVERFSATDGWVKYNTPNTLYTLMRIEAHAHTASSEECTRFCSPSPLPDTTRFYAKVDTTGWFSCTGANSVAVPILDITWLPKVQVWLDSAEYREYEAWRDNYDAWRESVEL</sequence>
<gene>
    <name evidence="1" type="ORF">LCGC14_1130980</name>
</gene>
<dbReference type="EMBL" id="LAZR01005296">
    <property type="protein sequence ID" value="KKN01127.1"/>
    <property type="molecule type" value="Genomic_DNA"/>
</dbReference>
<evidence type="ECO:0008006" key="2">
    <source>
        <dbReference type="Google" id="ProtNLM"/>
    </source>
</evidence>